<keyword evidence="6" id="KW-1185">Reference proteome</keyword>
<dbReference type="Gene3D" id="3.90.320.10">
    <property type="match status" value="1"/>
</dbReference>
<dbReference type="SUPFAM" id="SSF52980">
    <property type="entry name" value="Restriction endonuclease-like"/>
    <property type="match status" value="1"/>
</dbReference>
<sequence length="355" mass="39330">MPVCLDAASRVAQMQCERESLLKTPEGVLPDPSELHNGWIECTPSMKINDVPNIVWICAKKESGEMHSAFCTCTAGLPSSSSLSTDALLDKVINMFYAPIMMAHSSQTDYETDVSSEVPVASNANLLTKVAATCKSVEEFLSQMPVPTDVQVQQIETETRGQADNAMWANQRKGRITASNFYYGFTRVLPANRSINHSVEPLLRKIMGYDASKGHNIPALNHGKEYEPIAKEKYIPLMKCNHKEFAFSESGLFVDPSRPYLGASPDLLVYCSGVGMGLSEMKIHFSIVNEILSAKNLPYLVEHDNVTMLRKEHAYYAQIEGQLALCGRTYCDFFVFTRVGSLCSEFSLIRVIGVS</sequence>
<keyword evidence="1" id="KW-0540">Nuclease</keyword>
<reference evidence="5 6" key="1">
    <citation type="submission" date="2022-05" db="EMBL/GenBank/DDBJ databases">
        <authorList>
            <consortium name="Genoscope - CEA"/>
            <person name="William W."/>
        </authorList>
    </citation>
    <scope>NUCLEOTIDE SEQUENCE [LARGE SCALE GENOMIC DNA]</scope>
</reference>
<keyword evidence="4" id="KW-0269">Exonuclease</keyword>
<gene>
    <name evidence="5" type="ORF">PEVE_00011596</name>
</gene>
<protein>
    <recommendedName>
        <fullName evidence="7">YqaJ viral recombinase domain-containing protein</fullName>
    </recommendedName>
</protein>
<comment type="caution">
    <text evidence="5">The sequence shown here is derived from an EMBL/GenBank/DDBJ whole genome shotgun (WGS) entry which is preliminary data.</text>
</comment>
<dbReference type="PANTHER" id="PTHR47526">
    <property type="entry name" value="ATP-DEPENDENT DNA HELICASE"/>
    <property type="match status" value="1"/>
</dbReference>
<evidence type="ECO:0008006" key="7">
    <source>
        <dbReference type="Google" id="ProtNLM"/>
    </source>
</evidence>
<evidence type="ECO:0000256" key="3">
    <source>
        <dbReference type="ARBA" id="ARBA00022801"/>
    </source>
</evidence>
<proteinExistence type="predicted"/>
<dbReference type="PANTHER" id="PTHR47526:SF3">
    <property type="entry name" value="PHD-TYPE DOMAIN-CONTAINING PROTEIN"/>
    <property type="match status" value="1"/>
</dbReference>
<evidence type="ECO:0000256" key="4">
    <source>
        <dbReference type="ARBA" id="ARBA00022839"/>
    </source>
</evidence>
<organism evidence="5 6">
    <name type="scientific">Porites evermanni</name>
    <dbReference type="NCBI Taxonomy" id="104178"/>
    <lineage>
        <taxon>Eukaryota</taxon>
        <taxon>Metazoa</taxon>
        <taxon>Cnidaria</taxon>
        <taxon>Anthozoa</taxon>
        <taxon>Hexacorallia</taxon>
        <taxon>Scleractinia</taxon>
        <taxon>Fungiina</taxon>
        <taxon>Poritidae</taxon>
        <taxon>Porites</taxon>
    </lineage>
</organism>
<keyword evidence="2" id="KW-0255">Endonuclease</keyword>
<dbReference type="EMBL" id="CALNXI010001840">
    <property type="protein sequence ID" value="CAH3178105.1"/>
    <property type="molecule type" value="Genomic_DNA"/>
</dbReference>
<dbReference type="CDD" id="cd22343">
    <property type="entry name" value="PDDEXK_lambda_exonuclease-like"/>
    <property type="match status" value="1"/>
</dbReference>
<dbReference type="Proteomes" id="UP001159427">
    <property type="component" value="Unassembled WGS sequence"/>
</dbReference>
<dbReference type="Pfam" id="PF01771">
    <property type="entry name" value="Viral_alk_exo"/>
    <property type="match status" value="1"/>
</dbReference>
<accession>A0ABN8RFC2</accession>
<evidence type="ECO:0000313" key="5">
    <source>
        <dbReference type="EMBL" id="CAH3178105.1"/>
    </source>
</evidence>
<evidence type="ECO:0000313" key="6">
    <source>
        <dbReference type="Proteomes" id="UP001159427"/>
    </source>
</evidence>
<evidence type="ECO:0000256" key="1">
    <source>
        <dbReference type="ARBA" id="ARBA00022722"/>
    </source>
</evidence>
<dbReference type="InterPro" id="IPR011335">
    <property type="entry name" value="Restrct_endonuc-II-like"/>
</dbReference>
<evidence type="ECO:0000256" key="2">
    <source>
        <dbReference type="ARBA" id="ARBA00022759"/>
    </source>
</evidence>
<dbReference type="InterPro" id="IPR034720">
    <property type="entry name" value="Viral_alk_exo"/>
</dbReference>
<dbReference type="InterPro" id="IPR011604">
    <property type="entry name" value="PDDEXK-like_dom_sf"/>
</dbReference>
<name>A0ABN8RFC2_9CNID</name>
<keyword evidence="3" id="KW-0378">Hydrolase</keyword>